<organism evidence="1">
    <name type="scientific">Tanacetum cinerariifolium</name>
    <name type="common">Dalmatian daisy</name>
    <name type="synonym">Chrysanthemum cinerariifolium</name>
    <dbReference type="NCBI Taxonomy" id="118510"/>
    <lineage>
        <taxon>Eukaryota</taxon>
        <taxon>Viridiplantae</taxon>
        <taxon>Streptophyta</taxon>
        <taxon>Embryophyta</taxon>
        <taxon>Tracheophyta</taxon>
        <taxon>Spermatophyta</taxon>
        <taxon>Magnoliopsida</taxon>
        <taxon>eudicotyledons</taxon>
        <taxon>Gunneridae</taxon>
        <taxon>Pentapetalae</taxon>
        <taxon>asterids</taxon>
        <taxon>campanulids</taxon>
        <taxon>Asterales</taxon>
        <taxon>Asteraceae</taxon>
        <taxon>Asteroideae</taxon>
        <taxon>Anthemideae</taxon>
        <taxon>Anthemidinae</taxon>
        <taxon>Tanacetum</taxon>
    </lineage>
</organism>
<evidence type="ECO:0000313" key="1">
    <source>
        <dbReference type="EMBL" id="GFD25955.1"/>
    </source>
</evidence>
<dbReference type="EMBL" id="BKCJ011364666">
    <property type="protein sequence ID" value="GFD25955.1"/>
    <property type="molecule type" value="Genomic_DNA"/>
</dbReference>
<accession>A0A699USP4</accession>
<evidence type="ECO:0008006" key="2">
    <source>
        <dbReference type="Google" id="ProtNLM"/>
    </source>
</evidence>
<feature type="non-terminal residue" evidence="1">
    <location>
        <position position="162"/>
    </location>
</feature>
<protein>
    <recommendedName>
        <fullName evidence="2">Reverse transcriptase domain-containing protein</fullName>
    </recommendedName>
</protein>
<name>A0A699USP4_TANCI</name>
<reference evidence="1" key="1">
    <citation type="journal article" date="2019" name="Sci. Rep.">
        <title>Draft genome of Tanacetum cinerariifolium, the natural source of mosquito coil.</title>
        <authorList>
            <person name="Yamashiro T."/>
            <person name="Shiraishi A."/>
            <person name="Satake H."/>
            <person name="Nakayama K."/>
        </authorList>
    </citation>
    <scope>NUCLEOTIDE SEQUENCE</scope>
</reference>
<gene>
    <name evidence="1" type="ORF">Tci_897924</name>
</gene>
<dbReference type="AlphaFoldDB" id="A0A699USP4"/>
<sequence>KPEDIQELIRKLFNDVQNIHEELAEYINTPSWNRPAVYNYDDDDDEDYTIAITPVLSTEEPGILENMCDVPFCDNSPPFDILKDQFEDFFDSNDDSISIDDDYLFIDDIDYVEASPPDSELVSLEVVKHDILREKLLNIHLLIAKIESLNDNLTPDHVLKSP</sequence>
<proteinExistence type="predicted"/>
<comment type="caution">
    <text evidence="1">The sequence shown here is derived from an EMBL/GenBank/DDBJ whole genome shotgun (WGS) entry which is preliminary data.</text>
</comment>
<feature type="non-terminal residue" evidence="1">
    <location>
        <position position="1"/>
    </location>
</feature>